<sequence length="266" mass="29760">MKNPLPKYETITCLPEIESSSIMHRALLECRPSVTEVLPMVWQTPVSGPSVKQMRRYGIPVVMFSSIATTSNSVSPSLTRSPTCRRFENKRSGRATKVLEIILLLHGIVLNLKVKPTHVRVVGNNLIALVTSTPGTVSWMKHDLAAEILVALRTNNLAFALVLRHSMHEVSCFIFTRATSLMRPLWRRDAEDNDDTINRSFSSISRSPQFEVPVSPLAQIIKVHVKAETIGNPPQRRVLMIAAGQHKRAEPGCKRKHHQQPAKADK</sequence>
<evidence type="ECO:0000256" key="1">
    <source>
        <dbReference type="SAM" id="MobiDB-lite"/>
    </source>
</evidence>
<accession>A0A976IDG0</accession>
<proteinExistence type="predicted"/>
<organism evidence="2 3">
    <name type="scientific">Bremia lactucae</name>
    <name type="common">Lettuce downy mildew</name>
    <dbReference type="NCBI Taxonomy" id="4779"/>
    <lineage>
        <taxon>Eukaryota</taxon>
        <taxon>Sar</taxon>
        <taxon>Stramenopiles</taxon>
        <taxon>Oomycota</taxon>
        <taxon>Peronosporomycetes</taxon>
        <taxon>Peronosporales</taxon>
        <taxon>Peronosporaceae</taxon>
        <taxon>Bremia</taxon>
    </lineage>
</organism>
<dbReference type="Proteomes" id="UP000294530">
    <property type="component" value="Unassembled WGS sequence"/>
</dbReference>
<reference evidence="2 3" key="1">
    <citation type="journal article" date="2021" name="Genome Biol.">
        <title>AFLAP: assembly-free linkage analysis pipeline using k-mers from genome sequencing data.</title>
        <authorList>
            <person name="Fletcher K."/>
            <person name="Zhang L."/>
            <person name="Gil J."/>
            <person name="Han R."/>
            <person name="Cavanaugh K."/>
            <person name="Michelmore R."/>
        </authorList>
    </citation>
    <scope>NUCLEOTIDE SEQUENCE [LARGE SCALE GENOMIC DNA]</scope>
    <source>
        <strain evidence="2 3">SF5</strain>
    </source>
</reference>
<dbReference type="AlphaFoldDB" id="A0A976IDG0"/>
<evidence type="ECO:0000313" key="3">
    <source>
        <dbReference type="Proteomes" id="UP000294530"/>
    </source>
</evidence>
<protein>
    <submittedName>
        <fullName evidence="2">Uncharacterized protein</fullName>
    </submittedName>
</protein>
<dbReference type="RefSeq" id="XP_067817165.1">
    <property type="nucleotide sequence ID" value="XM_067967227.1"/>
</dbReference>
<name>A0A976IDG0_BRELC</name>
<dbReference type="GeneID" id="94352898"/>
<comment type="caution">
    <text evidence="2">The sequence shown here is derived from an EMBL/GenBank/DDBJ whole genome shotgun (WGS) entry which is preliminary data.</text>
</comment>
<keyword evidence="3" id="KW-1185">Reference proteome</keyword>
<dbReference type="EMBL" id="SHOA02000003">
    <property type="protein sequence ID" value="TDH67666.1"/>
    <property type="molecule type" value="Genomic_DNA"/>
</dbReference>
<dbReference type="KEGG" id="blac:94352898"/>
<evidence type="ECO:0000313" key="2">
    <source>
        <dbReference type="EMBL" id="TDH67666.1"/>
    </source>
</evidence>
<feature type="region of interest" description="Disordered" evidence="1">
    <location>
        <begin position="245"/>
        <end position="266"/>
    </location>
</feature>
<gene>
    <name evidence="2" type="ORF">CCR75_009183</name>
</gene>